<proteinExistence type="inferred from homology"/>
<evidence type="ECO:0000259" key="5">
    <source>
        <dbReference type="Pfam" id="PF04542"/>
    </source>
</evidence>
<evidence type="ECO:0000256" key="1">
    <source>
        <dbReference type="ARBA" id="ARBA00010641"/>
    </source>
</evidence>
<evidence type="ECO:0000256" key="4">
    <source>
        <dbReference type="ARBA" id="ARBA00023163"/>
    </source>
</evidence>
<dbReference type="Proteomes" id="UP000325161">
    <property type="component" value="Chromosome"/>
</dbReference>
<evidence type="ECO:0000256" key="2">
    <source>
        <dbReference type="ARBA" id="ARBA00023015"/>
    </source>
</evidence>
<name>A0A5C0B6J1_9BURK</name>
<keyword evidence="3" id="KW-0731">Sigma factor</keyword>
<dbReference type="GO" id="GO:0006352">
    <property type="term" value="P:DNA-templated transcription initiation"/>
    <property type="evidence" value="ECO:0007669"/>
    <property type="project" value="InterPro"/>
</dbReference>
<dbReference type="AlphaFoldDB" id="A0A5C0B6J1"/>
<evidence type="ECO:0000259" key="6">
    <source>
        <dbReference type="Pfam" id="PF08281"/>
    </source>
</evidence>
<dbReference type="SUPFAM" id="SSF88659">
    <property type="entry name" value="Sigma3 and sigma4 domains of RNA polymerase sigma factors"/>
    <property type="match status" value="1"/>
</dbReference>
<dbReference type="OrthoDB" id="8536462at2"/>
<sequence>MMAKEYGVTPSVAVLYGDHHSWLQAWLRRRLGSAADAADLAQDAFVRLLTKPASRGFSSFVEARVYLRTAANGLCIDLWRRREVEQAWLQTLATHPESYAPSPEHRAIVIETLLEIGDMLSRLSQKAATAFVMAQVDGMAYREIAEALSVSERMVQKYIAQAMLQCGLIDAGLQG</sequence>
<feature type="domain" description="RNA polymerase sigma factor 70 region 4 type 2" evidence="6">
    <location>
        <begin position="114"/>
        <end position="166"/>
    </location>
</feature>
<gene>
    <name evidence="7" type="ORF">FXN63_22135</name>
</gene>
<evidence type="ECO:0000256" key="3">
    <source>
        <dbReference type="ARBA" id="ARBA00023082"/>
    </source>
</evidence>
<comment type="similarity">
    <text evidence="1">Belongs to the sigma-70 factor family. ECF subfamily.</text>
</comment>
<protein>
    <submittedName>
        <fullName evidence="7">Sigma-70 family RNA polymerase sigma factor</fullName>
    </submittedName>
</protein>
<evidence type="ECO:0000313" key="8">
    <source>
        <dbReference type="Proteomes" id="UP000325161"/>
    </source>
</evidence>
<dbReference type="InterPro" id="IPR036388">
    <property type="entry name" value="WH-like_DNA-bd_sf"/>
</dbReference>
<dbReference type="RefSeq" id="WP_148817613.1">
    <property type="nucleotide sequence ID" value="NZ_CP043046.1"/>
</dbReference>
<feature type="domain" description="RNA polymerase sigma-70 region 2" evidence="5">
    <location>
        <begin position="15"/>
        <end position="82"/>
    </location>
</feature>
<dbReference type="KEGG" id="pacr:FXN63_22135"/>
<dbReference type="Pfam" id="PF08281">
    <property type="entry name" value="Sigma70_r4_2"/>
    <property type="match status" value="1"/>
</dbReference>
<dbReference type="PANTHER" id="PTHR43133">
    <property type="entry name" value="RNA POLYMERASE ECF-TYPE SIGMA FACTO"/>
    <property type="match status" value="1"/>
</dbReference>
<organism evidence="7 8">
    <name type="scientific">Pigmentiphaga aceris</name>
    <dbReference type="NCBI Taxonomy" id="1940612"/>
    <lineage>
        <taxon>Bacteria</taxon>
        <taxon>Pseudomonadati</taxon>
        <taxon>Pseudomonadota</taxon>
        <taxon>Betaproteobacteria</taxon>
        <taxon>Burkholderiales</taxon>
        <taxon>Alcaligenaceae</taxon>
        <taxon>Pigmentiphaga</taxon>
    </lineage>
</organism>
<dbReference type="InterPro" id="IPR007627">
    <property type="entry name" value="RNA_pol_sigma70_r2"/>
</dbReference>
<dbReference type="PANTHER" id="PTHR43133:SF63">
    <property type="entry name" value="RNA POLYMERASE SIGMA FACTOR FECI-RELATED"/>
    <property type="match status" value="1"/>
</dbReference>
<dbReference type="InterPro" id="IPR014284">
    <property type="entry name" value="RNA_pol_sigma-70_dom"/>
</dbReference>
<dbReference type="GO" id="GO:0003677">
    <property type="term" value="F:DNA binding"/>
    <property type="evidence" value="ECO:0007669"/>
    <property type="project" value="InterPro"/>
</dbReference>
<keyword evidence="4" id="KW-0804">Transcription</keyword>
<dbReference type="Gene3D" id="1.10.1740.10">
    <property type="match status" value="1"/>
</dbReference>
<dbReference type="InterPro" id="IPR013324">
    <property type="entry name" value="RNA_pol_sigma_r3/r4-like"/>
</dbReference>
<dbReference type="InterPro" id="IPR013249">
    <property type="entry name" value="RNA_pol_sigma70_r4_t2"/>
</dbReference>
<dbReference type="SUPFAM" id="SSF88946">
    <property type="entry name" value="Sigma2 domain of RNA polymerase sigma factors"/>
    <property type="match status" value="1"/>
</dbReference>
<keyword evidence="8" id="KW-1185">Reference proteome</keyword>
<dbReference type="InterPro" id="IPR039425">
    <property type="entry name" value="RNA_pol_sigma-70-like"/>
</dbReference>
<dbReference type="EMBL" id="CP043046">
    <property type="protein sequence ID" value="QEI08237.1"/>
    <property type="molecule type" value="Genomic_DNA"/>
</dbReference>
<reference evidence="7 8" key="1">
    <citation type="submission" date="2019-08" db="EMBL/GenBank/DDBJ databases">
        <title>Amphibian skin-associated Pigmentiphaga: genome sequence and occurrence across geography and hosts.</title>
        <authorList>
            <person name="Bletz M.C."/>
            <person name="Bunk B."/>
            <person name="Sproeer C."/>
            <person name="Biwer P."/>
            <person name="Reiter S."/>
            <person name="Rabemananjara F.C.E."/>
            <person name="Schulz S."/>
            <person name="Overmann J."/>
            <person name="Vences M."/>
        </authorList>
    </citation>
    <scope>NUCLEOTIDE SEQUENCE [LARGE SCALE GENOMIC DNA]</scope>
    <source>
        <strain evidence="7 8">Mada1488</strain>
    </source>
</reference>
<dbReference type="Gene3D" id="1.10.10.10">
    <property type="entry name" value="Winged helix-like DNA-binding domain superfamily/Winged helix DNA-binding domain"/>
    <property type="match status" value="1"/>
</dbReference>
<dbReference type="NCBIfam" id="TIGR02937">
    <property type="entry name" value="sigma70-ECF"/>
    <property type="match status" value="1"/>
</dbReference>
<keyword evidence="2" id="KW-0805">Transcription regulation</keyword>
<evidence type="ECO:0000313" key="7">
    <source>
        <dbReference type="EMBL" id="QEI08237.1"/>
    </source>
</evidence>
<dbReference type="Pfam" id="PF04542">
    <property type="entry name" value="Sigma70_r2"/>
    <property type="match status" value="1"/>
</dbReference>
<accession>A0A5C0B6J1</accession>
<dbReference type="GO" id="GO:0016987">
    <property type="term" value="F:sigma factor activity"/>
    <property type="evidence" value="ECO:0007669"/>
    <property type="project" value="UniProtKB-KW"/>
</dbReference>
<dbReference type="InterPro" id="IPR013325">
    <property type="entry name" value="RNA_pol_sigma_r2"/>
</dbReference>